<dbReference type="SUPFAM" id="SSF47413">
    <property type="entry name" value="lambda repressor-like DNA-binding domains"/>
    <property type="match status" value="1"/>
</dbReference>
<dbReference type="InterPro" id="IPR010982">
    <property type="entry name" value="Lambda_DNA-bd_dom_sf"/>
</dbReference>
<dbReference type="InterPro" id="IPR001387">
    <property type="entry name" value="Cro/C1-type_HTH"/>
</dbReference>
<dbReference type="GO" id="GO:0003677">
    <property type="term" value="F:DNA binding"/>
    <property type="evidence" value="ECO:0007669"/>
    <property type="project" value="InterPro"/>
</dbReference>
<name>A0A4Y3R2Y9_STRCI</name>
<dbReference type="RefSeq" id="WP_030885606.1">
    <property type="nucleotide sequence ID" value="NZ_BJMM01000025.1"/>
</dbReference>
<evidence type="ECO:0000313" key="2">
    <source>
        <dbReference type="EMBL" id="GEB51882.1"/>
    </source>
</evidence>
<dbReference type="Pfam" id="PF01381">
    <property type="entry name" value="HTH_3"/>
    <property type="match status" value="1"/>
</dbReference>
<dbReference type="CDD" id="cd00093">
    <property type="entry name" value="HTH_XRE"/>
    <property type="match status" value="1"/>
</dbReference>
<dbReference type="Gene3D" id="1.10.260.40">
    <property type="entry name" value="lambda repressor-like DNA-binding domains"/>
    <property type="match status" value="1"/>
</dbReference>
<dbReference type="OrthoDB" id="3210663at2"/>
<dbReference type="EMBL" id="BJMM01000025">
    <property type="protein sequence ID" value="GEB51882.1"/>
    <property type="molecule type" value="Genomic_DNA"/>
</dbReference>
<reference evidence="2 3" key="1">
    <citation type="submission" date="2019-06" db="EMBL/GenBank/DDBJ databases">
        <title>Whole genome shotgun sequence of Streptomyces cacaoi subsp. cacaoi NBRC 12748.</title>
        <authorList>
            <person name="Hosoyama A."/>
            <person name="Uohara A."/>
            <person name="Ohji S."/>
            <person name="Ichikawa N."/>
        </authorList>
    </citation>
    <scope>NUCLEOTIDE SEQUENCE [LARGE SCALE GENOMIC DNA]</scope>
    <source>
        <strain evidence="2 3">NBRC 12748</strain>
    </source>
</reference>
<dbReference type="SMART" id="SM00530">
    <property type="entry name" value="HTH_XRE"/>
    <property type="match status" value="1"/>
</dbReference>
<dbReference type="AlphaFoldDB" id="A0A4Y3R2Y9"/>
<dbReference type="PROSITE" id="PS50943">
    <property type="entry name" value="HTH_CROC1"/>
    <property type="match status" value="1"/>
</dbReference>
<proteinExistence type="predicted"/>
<protein>
    <recommendedName>
        <fullName evidence="1">HTH cro/C1-type domain-containing protein</fullName>
    </recommendedName>
</protein>
<feature type="domain" description="HTH cro/C1-type" evidence="1">
    <location>
        <begin position="7"/>
        <end position="60"/>
    </location>
</feature>
<sequence>MSLADNVRHHRRVAGLTQEQLAADAGLSLGVVKKVESGGNARVENLHALARALGTTTSALFAPGVPEPVRDDEGASGRLMALRRVLMPPIGLSAASDPAPGGPPVALDALAQQVSKVHRLYHGDRYEAVALELPGLLHEAHSAVDQQDGDERGRSRALTCRARVLLLTGKYLVQIRQYDLAYAALASAIDDARSTDDRLLAATGVIGLSWLLLRQDRFDECETLAARLADEIEPTMSDPQGTALAWGEAQLRVAAAAVRNNRPEVAREARRRAATAASAVGAEQSRFGTHWGTFGPVTVEAKAIEDLALDGNARGVLRRADEGAVSPKALTRCGRPSPASWYRHRMDVARAHVLLGSHQDAMDELSPIRQEAPEWIRHQKMARHLMGDILASRKRTLTQEMRDMAAHLGVVG</sequence>
<organism evidence="2 3">
    <name type="scientific">Streptomyces cacaoi</name>
    <dbReference type="NCBI Taxonomy" id="1898"/>
    <lineage>
        <taxon>Bacteria</taxon>
        <taxon>Bacillati</taxon>
        <taxon>Actinomycetota</taxon>
        <taxon>Actinomycetes</taxon>
        <taxon>Kitasatosporales</taxon>
        <taxon>Streptomycetaceae</taxon>
        <taxon>Streptomyces</taxon>
    </lineage>
</organism>
<accession>A0A4Y3R2Y9</accession>
<dbReference type="Proteomes" id="UP000319210">
    <property type="component" value="Unassembled WGS sequence"/>
</dbReference>
<gene>
    <name evidence="2" type="ORF">SCA03_44330</name>
</gene>
<evidence type="ECO:0000313" key="3">
    <source>
        <dbReference type="Proteomes" id="UP000319210"/>
    </source>
</evidence>
<comment type="caution">
    <text evidence="2">The sequence shown here is derived from an EMBL/GenBank/DDBJ whole genome shotgun (WGS) entry which is preliminary data.</text>
</comment>
<keyword evidence="3" id="KW-1185">Reference proteome</keyword>
<evidence type="ECO:0000259" key="1">
    <source>
        <dbReference type="PROSITE" id="PS50943"/>
    </source>
</evidence>